<dbReference type="GO" id="GO:0016705">
    <property type="term" value="F:oxidoreductase activity, acting on paired donors, with incorporation or reduction of molecular oxygen"/>
    <property type="evidence" value="ECO:0007669"/>
    <property type="project" value="InterPro"/>
</dbReference>
<gene>
    <name evidence="8" type="ORF">Ga0074812_13851</name>
</gene>
<evidence type="ECO:0000256" key="5">
    <source>
        <dbReference type="ARBA" id="ARBA00033748"/>
    </source>
</evidence>
<feature type="binding site" evidence="6">
    <location>
        <position position="148"/>
    </location>
    <ligand>
        <name>FMN</name>
        <dbReference type="ChEBI" id="CHEBI:58210"/>
    </ligand>
</feature>
<dbReference type="InterPro" id="IPR036661">
    <property type="entry name" value="Luciferase-like_sf"/>
</dbReference>
<dbReference type="GO" id="GO:0004497">
    <property type="term" value="F:monooxygenase activity"/>
    <property type="evidence" value="ECO:0007669"/>
    <property type="project" value="UniProtKB-KW"/>
</dbReference>
<dbReference type="AlphaFoldDB" id="A0A0S4QXF8"/>
<dbReference type="InterPro" id="IPR011251">
    <property type="entry name" value="Luciferase-like_dom"/>
</dbReference>
<dbReference type="RefSeq" id="WP_091285095.1">
    <property type="nucleotide sequence ID" value="NZ_FAOZ01000038.1"/>
</dbReference>
<evidence type="ECO:0000313" key="8">
    <source>
        <dbReference type="EMBL" id="CUU60336.1"/>
    </source>
</evidence>
<dbReference type="InterPro" id="IPR016215">
    <property type="entry name" value="NTA_MOA"/>
</dbReference>
<keyword evidence="4 8" id="KW-0503">Monooxygenase</keyword>
<comment type="similarity">
    <text evidence="5">Belongs to the NtaA/SnaA/DszA monooxygenase family.</text>
</comment>
<accession>A0A0S4QXF8</accession>
<dbReference type="PIRSF" id="PIRSF000337">
    <property type="entry name" value="NTA_MOA"/>
    <property type="match status" value="1"/>
</dbReference>
<evidence type="ECO:0000256" key="2">
    <source>
        <dbReference type="ARBA" id="ARBA00022643"/>
    </source>
</evidence>
<proteinExistence type="inferred from homology"/>
<evidence type="ECO:0000256" key="3">
    <source>
        <dbReference type="ARBA" id="ARBA00023002"/>
    </source>
</evidence>
<sequence>MFHLGLFTGCGVQSWKDMWSGEGATDWMSPQLYIDVARAVERAGFDCIILEDAHFVPDVFRGNTDFALKNGFHAPKMDLFVMTPFMLTATKHLGILPTLTTTFHPPYMAARTLATLDHLSGGRGGANLVMSHNDRTAQNFGLDGQADHDLRYDQGDEWVQLVTELWNSWDADALTVDRDNGVYVDPAKVHEIHFSGRFYRSRGPLNSLHPPQGRPVFSQAGGSGRGKDFAARNVDLVMTNVTGIDTMKAFRDDLVARLETFGRKPDSCKVMFNVAPVLGETQREAEEKRAAAVAAREANIESNLGWMSYYSGIDFGKFDLDAPMPQMHTNASRSTTQNLQAKSTGLTLREFASYPSGGAVELVGTPDAVAAQMGEVMVEVGGDGFLIQQPMFRRAISEITDGLAPALRRRGLIRDGYSYPHFRDNLLEF</sequence>
<dbReference type="Pfam" id="PF00296">
    <property type="entry name" value="Bac_luciferase"/>
    <property type="match status" value="1"/>
</dbReference>
<dbReference type="InterPro" id="IPR051260">
    <property type="entry name" value="Diverse_substr_monoxygenases"/>
</dbReference>
<evidence type="ECO:0000259" key="7">
    <source>
        <dbReference type="Pfam" id="PF00296"/>
    </source>
</evidence>
<dbReference type="PANTHER" id="PTHR30011:SF16">
    <property type="entry name" value="C2H2 FINGER DOMAIN TRANSCRIPTION FACTOR (EUROFUNG)-RELATED"/>
    <property type="match status" value="1"/>
</dbReference>
<evidence type="ECO:0000313" key="9">
    <source>
        <dbReference type="Proteomes" id="UP000198802"/>
    </source>
</evidence>
<feature type="domain" description="Luciferase-like" evidence="7">
    <location>
        <begin position="28"/>
        <end position="383"/>
    </location>
</feature>
<evidence type="ECO:0000256" key="6">
    <source>
        <dbReference type="PIRSR" id="PIRSR000337-1"/>
    </source>
</evidence>
<organism evidence="8 9">
    <name type="scientific">Parafrankia irregularis</name>
    <dbReference type="NCBI Taxonomy" id="795642"/>
    <lineage>
        <taxon>Bacteria</taxon>
        <taxon>Bacillati</taxon>
        <taxon>Actinomycetota</taxon>
        <taxon>Actinomycetes</taxon>
        <taxon>Frankiales</taxon>
        <taxon>Frankiaceae</taxon>
        <taxon>Parafrankia</taxon>
    </lineage>
</organism>
<dbReference type="Gene3D" id="3.20.20.30">
    <property type="entry name" value="Luciferase-like domain"/>
    <property type="match status" value="1"/>
</dbReference>
<protein>
    <submittedName>
        <fullName evidence="8">FMN-dependent oxidoreductase, nitrilotriacetate monooxygenase family</fullName>
    </submittedName>
</protein>
<feature type="binding site" evidence="6">
    <location>
        <position position="98"/>
    </location>
    <ligand>
        <name>FMN</name>
        <dbReference type="ChEBI" id="CHEBI:58210"/>
    </ligand>
</feature>
<keyword evidence="3" id="KW-0560">Oxidoreductase</keyword>
<dbReference type="EMBL" id="FAOZ01000038">
    <property type="protein sequence ID" value="CUU60336.1"/>
    <property type="molecule type" value="Genomic_DNA"/>
</dbReference>
<dbReference type="PANTHER" id="PTHR30011">
    <property type="entry name" value="ALKANESULFONATE MONOOXYGENASE-RELATED"/>
    <property type="match status" value="1"/>
</dbReference>
<keyword evidence="1 6" id="KW-0285">Flavoprotein</keyword>
<dbReference type="NCBIfam" id="TIGR03860">
    <property type="entry name" value="FMN_nitrolo"/>
    <property type="match status" value="1"/>
</dbReference>
<feature type="binding site" evidence="6">
    <location>
        <position position="223"/>
    </location>
    <ligand>
        <name>FMN</name>
        <dbReference type="ChEBI" id="CHEBI:58210"/>
    </ligand>
</feature>
<dbReference type="Proteomes" id="UP000198802">
    <property type="component" value="Unassembled WGS sequence"/>
</dbReference>
<evidence type="ECO:0000256" key="4">
    <source>
        <dbReference type="ARBA" id="ARBA00023033"/>
    </source>
</evidence>
<evidence type="ECO:0000256" key="1">
    <source>
        <dbReference type="ARBA" id="ARBA00022630"/>
    </source>
</evidence>
<dbReference type="SUPFAM" id="SSF51679">
    <property type="entry name" value="Bacterial luciferase-like"/>
    <property type="match status" value="1"/>
</dbReference>
<name>A0A0S4QXF8_9ACTN</name>
<reference evidence="9" key="1">
    <citation type="submission" date="2015-11" db="EMBL/GenBank/DDBJ databases">
        <authorList>
            <person name="Varghese N."/>
        </authorList>
    </citation>
    <scope>NUCLEOTIDE SEQUENCE [LARGE SCALE GENOMIC DNA]</scope>
    <source>
        <strain evidence="9">DSM 45899</strain>
    </source>
</reference>
<feature type="binding site" evidence="6">
    <location>
        <position position="52"/>
    </location>
    <ligand>
        <name>FMN</name>
        <dbReference type="ChEBI" id="CHEBI:58210"/>
    </ligand>
</feature>
<feature type="binding site" evidence="6">
    <location>
        <position position="152"/>
    </location>
    <ligand>
        <name>FMN</name>
        <dbReference type="ChEBI" id="CHEBI:58210"/>
    </ligand>
</feature>
<keyword evidence="2 6" id="KW-0288">FMN</keyword>
<keyword evidence="9" id="KW-1185">Reference proteome</keyword>